<dbReference type="PANTHER" id="PTHR46553">
    <property type="entry name" value="ADENINE NUCLEOTIDE ALPHA HYDROLASES-LIKE SUPERFAMILY PROTEIN"/>
    <property type="match status" value="1"/>
</dbReference>
<evidence type="ECO:0000259" key="2">
    <source>
        <dbReference type="Pfam" id="PF00582"/>
    </source>
</evidence>
<comment type="similarity">
    <text evidence="1">Belongs to the universal stress protein A family.</text>
</comment>
<feature type="domain" description="UspA" evidence="2">
    <location>
        <begin position="6"/>
        <end position="138"/>
    </location>
</feature>
<evidence type="ECO:0000256" key="1">
    <source>
        <dbReference type="ARBA" id="ARBA00008791"/>
    </source>
</evidence>
<reference evidence="3 4" key="1">
    <citation type="submission" date="2017-08" db="EMBL/GenBank/DDBJ databases">
        <title>Genome sequence of Streptomyces albireticuli NRRL B-1670.</title>
        <authorList>
            <person name="Graham D.E."/>
            <person name="Mahan K.M."/>
            <person name="Klingeman D.M."/>
            <person name="Hettich R.L."/>
            <person name="Parry R.J."/>
            <person name="Spain J.C."/>
        </authorList>
    </citation>
    <scope>NUCLEOTIDE SEQUENCE [LARGE SCALE GENOMIC DNA]</scope>
    <source>
        <strain evidence="3 4">NRRL B-1670</strain>
    </source>
</reference>
<dbReference type="SUPFAM" id="SSF52402">
    <property type="entry name" value="Adenine nucleotide alpha hydrolases-like"/>
    <property type="match status" value="2"/>
</dbReference>
<dbReference type="AlphaFoldDB" id="A0A2A2D6X6"/>
<comment type="caution">
    <text evidence="3">The sequence shown here is derived from an EMBL/GenBank/DDBJ whole genome shotgun (WGS) entry which is preliminary data.</text>
</comment>
<feature type="domain" description="UspA" evidence="2">
    <location>
        <begin position="155"/>
        <end position="290"/>
    </location>
</feature>
<protein>
    <submittedName>
        <fullName evidence="3">Stress-inducible protein</fullName>
    </submittedName>
</protein>
<dbReference type="EMBL" id="NSJV01000277">
    <property type="protein sequence ID" value="PAU48238.1"/>
    <property type="molecule type" value="Genomic_DNA"/>
</dbReference>
<evidence type="ECO:0000313" key="4">
    <source>
        <dbReference type="Proteomes" id="UP000218944"/>
    </source>
</evidence>
<accession>A0A2A2D6X6</accession>
<dbReference type="InterPro" id="IPR006015">
    <property type="entry name" value="Universal_stress_UspA"/>
</dbReference>
<gene>
    <name evidence="3" type="ORF">CK936_14360</name>
</gene>
<dbReference type="PANTHER" id="PTHR46553:SF3">
    <property type="entry name" value="ADENINE NUCLEOTIDE ALPHA HYDROLASES-LIKE SUPERFAMILY PROTEIN"/>
    <property type="match status" value="1"/>
</dbReference>
<dbReference type="Proteomes" id="UP000218944">
    <property type="component" value="Unassembled WGS sequence"/>
</dbReference>
<dbReference type="InterPro" id="IPR014729">
    <property type="entry name" value="Rossmann-like_a/b/a_fold"/>
</dbReference>
<evidence type="ECO:0000313" key="3">
    <source>
        <dbReference type="EMBL" id="PAU48238.1"/>
    </source>
</evidence>
<dbReference type="Gene3D" id="3.40.50.620">
    <property type="entry name" value="HUPs"/>
    <property type="match status" value="2"/>
</dbReference>
<dbReference type="InterPro" id="IPR006016">
    <property type="entry name" value="UspA"/>
</dbReference>
<dbReference type="PRINTS" id="PR01438">
    <property type="entry name" value="UNVRSLSTRESS"/>
</dbReference>
<dbReference type="Pfam" id="PF00582">
    <property type="entry name" value="Usp"/>
    <property type="match status" value="2"/>
</dbReference>
<sequence>MEPAPITVGLDGSPESLEAALWASDEADRRGLGLRLLHAWVLLAGEPSTGLPADKDKNYWAKRIVRAAVAAVHERHHDLAVIEDLVAEEPETALLRAAESSTMVVLGSRGLERVESFFLGDISLQVAGRAERPVVLVRSAAGGARPLAGTDEGGVVVGVSLHGPCDSVLEFAFETAAARGVPLLVVHGCPLPVQAYAPWGVDPDVAGEISKEAGGKLSRAVQPWRERNPGVTVTSTVRLGSPARAALGAAEGAGLLVVGRRRHHQPFTPRLGNVAQACVHHARCPVAVVPHD</sequence>
<proteinExistence type="inferred from homology"/>
<name>A0A2A2D6X6_9ACTN</name>
<organism evidence="3 4">
    <name type="scientific">Streptomyces albireticuli</name>
    <dbReference type="NCBI Taxonomy" id="1940"/>
    <lineage>
        <taxon>Bacteria</taxon>
        <taxon>Bacillati</taxon>
        <taxon>Actinomycetota</taxon>
        <taxon>Actinomycetes</taxon>
        <taxon>Kitasatosporales</taxon>
        <taxon>Streptomycetaceae</taxon>
        <taxon>Streptomyces</taxon>
    </lineage>
</organism>
<keyword evidence="4" id="KW-1185">Reference proteome</keyword>
<dbReference type="RefSeq" id="WP_095581345.1">
    <property type="nucleotide sequence ID" value="NZ_JAJQQS010000010.1"/>
</dbReference>